<reference evidence="2 3" key="1">
    <citation type="submission" date="2019-02" db="EMBL/GenBank/DDBJ databases">
        <title>Prokaryotic population dynamics and viral predation in marine succession experiment using metagenomics: the confinement effect.</title>
        <authorList>
            <person name="Haro-Moreno J.M."/>
            <person name="Rodriguez-Valera F."/>
            <person name="Lopez-Perez M."/>
        </authorList>
    </citation>
    <scope>NUCLEOTIDE SEQUENCE [LARGE SCALE GENOMIC DNA]</scope>
    <source>
        <strain evidence="2">MED-G159</strain>
    </source>
</reference>
<accession>A0A520MXW5</accession>
<evidence type="ECO:0000313" key="3">
    <source>
        <dbReference type="Proteomes" id="UP000315825"/>
    </source>
</evidence>
<feature type="transmembrane region" description="Helical" evidence="1">
    <location>
        <begin position="12"/>
        <end position="30"/>
    </location>
</feature>
<organism evidence="2 3">
    <name type="scientific">SAR86 cluster bacterium</name>
    <dbReference type="NCBI Taxonomy" id="2030880"/>
    <lineage>
        <taxon>Bacteria</taxon>
        <taxon>Pseudomonadati</taxon>
        <taxon>Pseudomonadota</taxon>
        <taxon>Gammaproteobacteria</taxon>
        <taxon>SAR86 cluster</taxon>
    </lineage>
</organism>
<keyword evidence="1" id="KW-0812">Transmembrane</keyword>
<gene>
    <name evidence="2" type="ORF">EVA92_03900</name>
</gene>
<dbReference type="AlphaFoldDB" id="A0A520MXW5"/>
<name>A0A520MXW5_9GAMM</name>
<comment type="caution">
    <text evidence="2">The sequence shown here is derived from an EMBL/GenBank/DDBJ whole genome shotgun (WGS) entry which is preliminary data.</text>
</comment>
<sequence>MSNFLSVISNSKLEVLSVLALRVTLSLLMFSHGEGKLYSLIEEPEQPLNFIMRMTFFSDFPLISSWIVAVSEAIIIPVCILVGSFNFIGDLNKTISTFGGLISTILMLVIIFGFHIDVLEQGWADFKYQISLLAISIYFLFK</sequence>
<evidence type="ECO:0000256" key="1">
    <source>
        <dbReference type="SAM" id="Phobius"/>
    </source>
</evidence>
<dbReference type="Proteomes" id="UP000315825">
    <property type="component" value="Unassembled WGS sequence"/>
</dbReference>
<protein>
    <recommendedName>
        <fullName evidence="4">DoxX family protein</fullName>
    </recommendedName>
</protein>
<evidence type="ECO:0008006" key="4">
    <source>
        <dbReference type="Google" id="ProtNLM"/>
    </source>
</evidence>
<dbReference type="EMBL" id="SHBE01000007">
    <property type="protein sequence ID" value="RZO26016.1"/>
    <property type="molecule type" value="Genomic_DNA"/>
</dbReference>
<feature type="transmembrane region" description="Helical" evidence="1">
    <location>
        <begin position="63"/>
        <end position="88"/>
    </location>
</feature>
<evidence type="ECO:0000313" key="2">
    <source>
        <dbReference type="EMBL" id="RZO26016.1"/>
    </source>
</evidence>
<proteinExistence type="predicted"/>
<keyword evidence="1" id="KW-0472">Membrane</keyword>
<keyword evidence="1" id="KW-1133">Transmembrane helix</keyword>
<feature type="transmembrane region" description="Helical" evidence="1">
    <location>
        <begin position="95"/>
        <end position="116"/>
    </location>
</feature>